<dbReference type="InterPro" id="IPR032466">
    <property type="entry name" value="Metal_Hydrolase"/>
</dbReference>
<dbReference type="Gene3D" id="3.20.20.140">
    <property type="entry name" value="Metal-dependent hydrolases"/>
    <property type="match status" value="1"/>
</dbReference>
<dbReference type="SUPFAM" id="SSF51556">
    <property type="entry name" value="Metallo-dependent hydrolases"/>
    <property type="match status" value="1"/>
</dbReference>
<reference evidence="4" key="1">
    <citation type="submission" date="2016-10" db="EMBL/GenBank/DDBJ databases">
        <authorList>
            <person name="Varghese N."/>
            <person name="Submissions S."/>
        </authorList>
    </citation>
    <scope>NUCLEOTIDE SEQUENCE [LARGE SCALE GENOMIC DNA]</scope>
    <source>
        <strain evidence="4">DSM 45237</strain>
    </source>
</reference>
<evidence type="ECO:0000256" key="1">
    <source>
        <dbReference type="ARBA" id="ARBA00038310"/>
    </source>
</evidence>
<proteinExistence type="inferred from homology"/>
<dbReference type="InterPro" id="IPR006680">
    <property type="entry name" value="Amidohydro-rel"/>
</dbReference>
<gene>
    <name evidence="3" type="ORF">SAMN04488561_1576</name>
</gene>
<dbReference type="GO" id="GO:0016787">
    <property type="term" value="F:hydrolase activity"/>
    <property type="evidence" value="ECO:0007669"/>
    <property type="project" value="InterPro"/>
</dbReference>
<evidence type="ECO:0000313" key="4">
    <source>
        <dbReference type="Proteomes" id="UP000181980"/>
    </source>
</evidence>
<evidence type="ECO:0000259" key="2">
    <source>
        <dbReference type="Pfam" id="PF04909"/>
    </source>
</evidence>
<dbReference type="PANTHER" id="PTHR43569">
    <property type="entry name" value="AMIDOHYDROLASE"/>
    <property type="match status" value="1"/>
</dbReference>
<protein>
    <submittedName>
        <fullName evidence="3">L-fuconolactonase</fullName>
    </submittedName>
</protein>
<dbReference type="InterPro" id="IPR052350">
    <property type="entry name" value="Metallo-dep_Lactonases"/>
</dbReference>
<dbReference type="RefSeq" id="WP_069111036.1">
    <property type="nucleotide sequence ID" value="NZ_FNUC01000003.1"/>
</dbReference>
<feature type="domain" description="Amidohydrolase-related" evidence="2">
    <location>
        <begin position="12"/>
        <end position="288"/>
    </location>
</feature>
<accession>A0A1H5JJ23</accession>
<dbReference type="PANTHER" id="PTHR43569:SF2">
    <property type="entry name" value="AMIDOHYDROLASE-RELATED DOMAIN-CONTAINING PROTEIN"/>
    <property type="match status" value="1"/>
</dbReference>
<evidence type="ECO:0000313" key="3">
    <source>
        <dbReference type="EMBL" id="SEE51648.1"/>
    </source>
</evidence>
<sequence>MHHLYGRRGPVVDAHHHLWARSRHPQRWIDPVTMAAIDADFLPADLEPLLRDAGVEQTIVVQSVPSEQETVDLLATAAREPLIGGVVGWVDLAAPDIAARLDRLRAADGGDQLVGIRHLVQDEPDPEFLDRFDIRRGIAAVGRAGLVFDLLVREHQLDAAVRLADDIQETAFVLDHLGKPALATRDIGAWARGLSRLAALPNVSSKLSGLVTEADWRTWAIGDLAPAVEYALDVFGPERTMFGSDWPVSLLATSYPSWIETVSELISDLDEDGRAAVWRGTAREVYGLKATPPIDNQED</sequence>
<organism evidence="3 4">
    <name type="scientific">Jiangella alba</name>
    <dbReference type="NCBI Taxonomy" id="561176"/>
    <lineage>
        <taxon>Bacteria</taxon>
        <taxon>Bacillati</taxon>
        <taxon>Actinomycetota</taxon>
        <taxon>Actinomycetes</taxon>
        <taxon>Jiangellales</taxon>
        <taxon>Jiangellaceae</taxon>
        <taxon>Jiangella</taxon>
    </lineage>
</organism>
<keyword evidence="4" id="KW-1185">Reference proteome</keyword>
<comment type="similarity">
    <text evidence="1">Belongs to the metallo-dependent hydrolases superfamily.</text>
</comment>
<dbReference type="STRING" id="561176.SAMN04488561_1576"/>
<dbReference type="EMBL" id="FNUC01000003">
    <property type="protein sequence ID" value="SEE51648.1"/>
    <property type="molecule type" value="Genomic_DNA"/>
</dbReference>
<name>A0A1H5JJ23_9ACTN</name>
<dbReference type="Pfam" id="PF04909">
    <property type="entry name" value="Amidohydro_2"/>
    <property type="match status" value="1"/>
</dbReference>
<dbReference type="Proteomes" id="UP000181980">
    <property type="component" value="Unassembled WGS sequence"/>
</dbReference>
<dbReference type="AlphaFoldDB" id="A0A1H5JJ23"/>
<dbReference type="OrthoDB" id="5450317at2"/>